<proteinExistence type="predicted"/>
<dbReference type="Gene3D" id="1.10.10.10">
    <property type="entry name" value="Winged helix-like DNA-binding domain superfamily/Winged helix DNA-binding domain"/>
    <property type="match status" value="1"/>
</dbReference>
<name>A0ABR7A981_9BURK</name>
<keyword evidence="3" id="KW-1185">Reference proteome</keyword>
<evidence type="ECO:0000313" key="3">
    <source>
        <dbReference type="Proteomes" id="UP000654304"/>
    </source>
</evidence>
<gene>
    <name evidence="2" type="ORF">H8K43_16970</name>
</gene>
<dbReference type="RefSeq" id="WP_186904955.1">
    <property type="nucleotide sequence ID" value="NZ_JACOGD010000010.1"/>
</dbReference>
<dbReference type="PANTHER" id="PTHR23131:SF4">
    <property type="entry name" value="METALLO-BETA-LACTAMASE SUPERFAMILY POTEIN"/>
    <property type="match status" value="1"/>
</dbReference>
<dbReference type="Gene3D" id="3.60.15.10">
    <property type="entry name" value="Ribonuclease Z/Hydroxyacylglutathione hydrolase-like"/>
    <property type="match status" value="1"/>
</dbReference>
<dbReference type="InterPro" id="IPR036866">
    <property type="entry name" value="RibonucZ/Hydroxyglut_hydro"/>
</dbReference>
<dbReference type="Proteomes" id="UP000654304">
    <property type="component" value="Unassembled WGS sequence"/>
</dbReference>
<dbReference type="Pfam" id="PF00753">
    <property type="entry name" value="Lactamase_B"/>
    <property type="match status" value="1"/>
</dbReference>
<reference evidence="2 3" key="1">
    <citation type="submission" date="2020-08" db="EMBL/GenBank/DDBJ databases">
        <title>Novel species isolated from subtropical streams in China.</title>
        <authorList>
            <person name="Lu H."/>
        </authorList>
    </citation>
    <scope>NUCLEOTIDE SEQUENCE [LARGE SCALE GENOMIC DNA]</scope>
    <source>
        <strain evidence="2 3">CY22W</strain>
    </source>
</reference>
<dbReference type="SUPFAM" id="SSF56281">
    <property type="entry name" value="Metallo-hydrolase/oxidoreductase"/>
    <property type="match status" value="1"/>
</dbReference>
<dbReference type="InterPro" id="IPR050662">
    <property type="entry name" value="Sec-metab_biosynth-thioest"/>
</dbReference>
<dbReference type="InterPro" id="IPR001279">
    <property type="entry name" value="Metallo-B-lactamas"/>
</dbReference>
<comment type="caution">
    <text evidence="2">The sequence shown here is derived from an EMBL/GenBank/DDBJ whole genome shotgun (WGS) entry which is preliminary data.</text>
</comment>
<dbReference type="InterPro" id="IPR048933">
    <property type="entry name" value="B_lactamase-like_C"/>
</dbReference>
<accession>A0ABR7A981</accession>
<dbReference type="PANTHER" id="PTHR23131">
    <property type="entry name" value="ENDORIBONUCLEASE LACTB2"/>
    <property type="match status" value="1"/>
</dbReference>
<dbReference type="InterPro" id="IPR036388">
    <property type="entry name" value="WH-like_DNA-bd_sf"/>
</dbReference>
<feature type="domain" description="Metallo-beta-lactamase" evidence="1">
    <location>
        <begin position="42"/>
        <end position="270"/>
    </location>
</feature>
<dbReference type="EMBL" id="JACOGD010000010">
    <property type="protein sequence ID" value="MBC3933373.1"/>
    <property type="molecule type" value="Genomic_DNA"/>
</dbReference>
<dbReference type="Pfam" id="PF21221">
    <property type="entry name" value="B_lactamase-like_C"/>
    <property type="match status" value="1"/>
</dbReference>
<evidence type="ECO:0000259" key="1">
    <source>
        <dbReference type="SMART" id="SM00849"/>
    </source>
</evidence>
<sequence>MNALEQELSYPYADTLPESGKTMEILPGVLWVRMGLPFALNHINLWLLEDTLMTDQGPVHGWTIVDCGIASDVTRDTWEVLFGDLHNHLRGLPVIRVIVTHCHPDHVGLADWLCSRWKAPLWMTAGEYAFARMMSAALPGADGTAMFPHFRRHGLLDPAMEEQIQERKGHYTRLVPTVPASYHRLQEGVPLMIHGRAWQVIAGYGHSPEHASLYSAELNLLISGDMLLPRISTNVSVFAIEPEANPVQQYLDSLQKYSDLPQDVLILPSHGKPFRGAHTRIRQLQEHHAARLAEVLAACATPQSACDIVPLMFRRPLDAHQLTFAIGEALAHLHQLWFAGQLQRSLGDDGVYRFKTIRKHCN</sequence>
<dbReference type="SMART" id="SM00849">
    <property type="entry name" value="Lactamase_B"/>
    <property type="match status" value="1"/>
</dbReference>
<evidence type="ECO:0000313" key="2">
    <source>
        <dbReference type="EMBL" id="MBC3933373.1"/>
    </source>
</evidence>
<organism evidence="2 3">
    <name type="scientific">Undibacterium curvum</name>
    <dbReference type="NCBI Taxonomy" id="2762294"/>
    <lineage>
        <taxon>Bacteria</taxon>
        <taxon>Pseudomonadati</taxon>
        <taxon>Pseudomonadota</taxon>
        <taxon>Betaproteobacteria</taxon>
        <taxon>Burkholderiales</taxon>
        <taxon>Oxalobacteraceae</taxon>
        <taxon>Undibacterium</taxon>
    </lineage>
</organism>
<protein>
    <submittedName>
        <fullName evidence="2">MBL fold metallo-hydrolase</fullName>
    </submittedName>
</protein>